<evidence type="ECO:0000313" key="2">
    <source>
        <dbReference type="EMBL" id="VDO03031.1"/>
    </source>
</evidence>
<organism evidence="4">
    <name type="scientific">Rodentolepis nana</name>
    <name type="common">Dwarf tapeworm</name>
    <name type="synonym">Hymenolepis nana</name>
    <dbReference type="NCBI Taxonomy" id="102285"/>
    <lineage>
        <taxon>Eukaryota</taxon>
        <taxon>Metazoa</taxon>
        <taxon>Spiralia</taxon>
        <taxon>Lophotrochozoa</taxon>
        <taxon>Platyhelminthes</taxon>
        <taxon>Cestoda</taxon>
        <taxon>Eucestoda</taxon>
        <taxon>Cyclophyllidea</taxon>
        <taxon>Hymenolepididae</taxon>
        <taxon>Rodentolepis</taxon>
    </lineage>
</organism>
<dbReference type="AlphaFoldDB" id="A0A0R3TJD1"/>
<evidence type="ECO:0000313" key="3">
    <source>
        <dbReference type="Proteomes" id="UP000278807"/>
    </source>
</evidence>
<feature type="compositionally biased region" description="Basic and acidic residues" evidence="1">
    <location>
        <begin position="75"/>
        <end position="91"/>
    </location>
</feature>
<reference evidence="2 3" key="2">
    <citation type="submission" date="2018-11" db="EMBL/GenBank/DDBJ databases">
        <authorList>
            <consortium name="Pathogen Informatics"/>
        </authorList>
    </citation>
    <scope>NUCLEOTIDE SEQUENCE [LARGE SCALE GENOMIC DNA]</scope>
</reference>
<feature type="region of interest" description="Disordered" evidence="1">
    <location>
        <begin position="70"/>
        <end position="91"/>
    </location>
</feature>
<evidence type="ECO:0000256" key="1">
    <source>
        <dbReference type="SAM" id="MobiDB-lite"/>
    </source>
</evidence>
<dbReference type="Proteomes" id="UP000278807">
    <property type="component" value="Unassembled WGS sequence"/>
</dbReference>
<dbReference type="WBParaSite" id="HNAJ_0000717501-mRNA-1">
    <property type="protein sequence ID" value="HNAJ_0000717501-mRNA-1"/>
    <property type="gene ID" value="HNAJ_0000717501"/>
</dbReference>
<dbReference type="EMBL" id="UZAE01012012">
    <property type="protein sequence ID" value="VDO03031.1"/>
    <property type="molecule type" value="Genomic_DNA"/>
</dbReference>
<gene>
    <name evidence="2" type="ORF">HNAJ_LOCUS7171</name>
</gene>
<proteinExistence type="predicted"/>
<accession>A0A0R3TJD1</accession>
<sequence length="91" mass="10773">MGDECRRMHPRLVELVVVQQATCERSYFRRIAQPSREEQQTKNRKKKKKKKNVCAPCLLVVQQSRFISTASDQESDAHWRFSTSERNDQPH</sequence>
<protein>
    <submittedName>
        <fullName evidence="4">Secreted protein</fullName>
    </submittedName>
</protein>
<keyword evidence="3" id="KW-1185">Reference proteome</keyword>
<name>A0A0R3TJD1_RODNA</name>
<reference evidence="4" key="1">
    <citation type="submission" date="2017-02" db="UniProtKB">
        <authorList>
            <consortium name="WormBaseParasite"/>
        </authorList>
    </citation>
    <scope>IDENTIFICATION</scope>
</reference>
<evidence type="ECO:0000313" key="4">
    <source>
        <dbReference type="WBParaSite" id="HNAJ_0000717501-mRNA-1"/>
    </source>
</evidence>